<feature type="region of interest" description="Disordered" evidence="1">
    <location>
        <begin position="27"/>
        <end position="71"/>
    </location>
</feature>
<dbReference type="Pfam" id="PF16472">
    <property type="entry name" value="DUF5050"/>
    <property type="match status" value="1"/>
</dbReference>
<dbReference type="PROSITE" id="PS51257">
    <property type="entry name" value="PROKAR_LIPOPROTEIN"/>
    <property type="match status" value="1"/>
</dbReference>
<evidence type="ECO:0000256" key="1">
    <source>
        <dbReference type="SAM" id="MobiDB-lite"/>
    </source>
</evidence>
<evidence type="ECO:0000313" key="4">
    <source>
        <dbReference type="EMBL" id="MVB12093.1"/>
    </source>
</evidence>
<feature type="compositionally biased region" description="Low complexity" evidence="1">
    <location>
        <begin position="29"/>
        <end position="62"/>
    </location>
</feature>
<proteinExistence type="predicted"/>
<feature type="chain" id="PRO_5038570180" description="Prolow-density lipoprotein receptor-related protein 1-like beta-propeller domain-containing protein" evidence="2">
    <location>
        <begin position="28"/>
        <end position="202"/>
    </location>
</feature>
<dbReference type="OrthoDB" id="2080948at2"/>
<protein>
    <recommendedName>
        <fullName evidence="3">Prolow-density lipoprotein receptor-related protein 1-like beta-propeller domain-containing protein</fullName>
    </recommendedName>
</protein>
<dbReference type="AlphaFoldDB" id="A0A6N8I3K8"/>
<feature type="domain" description="Prolow-density lipoprotein receptor-related protein 1-like beta-propeller" evidence="3">
    <location>
        <begin position="66"/>
        <end position="157"/>
    </location>
</feature>
<comment type="caution">
    <text evidence="4">The sequence shown here is derived from an EMBL/GenBank/DDBJ whole genome shotgun (WGS) entry which is preliminary data.</text>
</comment>
<organism evidence="4 5">
    <name type="scientific">Caproicibacter fermentans</name>
    <dbReference type="NCBI Taxonomy" id="2576756"/>
    <lineage>
        <taxon>Bacteria</taxon>
        <taxon>Bacillati</taxon>
        <taxon>Bacillota</taxon>
        <taxon>Clostridia</taxon>
        <taxon>Eubacteriales</taxon>
        <taxon>Acutalibacteraceae</taxon>
        <taxon>Caproicibacter</taxon>
    </lineage>
</organism>
<gene>
    <name evidence="4" type="ORF">CAFE_28240</name>
</gene>
<keyword evidence="5" id="KW-1185">Reference proteome</keyword>
<dbReference type="Proteomes" id="UP000469440">
    <property type="component" value="Unassembled WGS sequence"/>
</dbReference>
<evidence type="ECO:0000259" key="3">
    <source>
        <dbReference type="Pfam" id="PF16472"/>
    </source>
</evidence>
<name>A0A6N8I3K8_9FIRM</name>
<evidence type="ECO:0000313" key="5">
    <source>
        <dbReference type="Proteomes" id="UP000469440"/>
    </source>
</evidence>
<dbReference type="InterPro" id="IPR032485">
    <property type="entry name" value="LRP1-like_beta_prop"/>
</dbReference>
<dbReference type="EMBL" id="VWXL01000083">
    <property type="protein sequence ID" value="MVB12093.1"/>
    <property type="molecule type" value="Genomic_DNA"/>
</dbReference>
<dbReference type="RefSeq" id="WP_156990996.1">
    <property type="nucleotide sequence ID" value="NZ_VWXL01000083.1"/>
</dbReference>
<reference evidence="4 5" key="1">
    <citation type="submission" date="2019-09" db="EMBL/GenBank/DDBJ databases">
        <title>Genome sequence of Clostridium sp. EA1.</title>
        <authorList>
            <person name="Poehlein A."/>
            <person name="Bengelsdorf F.R."/>
            <person name="Daniel R."/>
        </authorList>
    </citation>
    <scope>NUCLEOTIDE SEQUENCE [LARGE SCALE GENOMIC DNA]</scope>
    <source>
        <strain evidence="4 5">EA1</strain>
    </source>
</reference>
<accession>A0A6N8I3K8</accession>
<evidence type="ECO:0000256" key="2">
    <source>
        <dbReference type="SAM" id="SignalP"/>
    </source>
</evidence>
<feature type="signal peptide" evidence="2">
    <location>
        <begin position="1"/>
        <end position="27"/>
    </location>
</feature>
<sequence length="202" mass="22028">MKSRNLVFICLSALLVLVTGCSAPSGAVNSDNSSTSNVQSSEPSSSAQSKVLESSSSQPASSENAILENTSSKTKDNSKWVAYTTNKDSYKLHIKKEDGTEDKIIVDDTVLAPCVAGEWVYYLADLSTIERVRLDGSEKSKVCDTDSMDALSANSKIVAEYKDGYILYTLTQLKEQGENSSNFIHCYKLDLNKNKITLIKNS</sequence>
<keyword evidence="2" id="KW-0732">Signal</keyword>